<dbReference type="Proteomes" id="UP000580250">
    <property type="component" value="Unassembled WGS sequence"/>
</dbReference>
<keyword evidence="3" id="KW-0072">Autophagy</keyword>
<dbReference type="GO" id="GO:1990316">
    <property type="term" value="C:Atg1/ULK1 kinase complex"/>
    <property type="evidence" value="ECO:0007669"/>
    <property type="project" value="TreeGrafter"/>
</dbReference>
<dbReference type="AlphaFoldDB" id="A0A6V7W0S7"/>
<evidence type="ECO:0000256" key="1">
    <source>
        <dbReference type="ARBA" id="ARBA00007130"/>
    </source>
</evidence>
<evidence type="ECO:0000313" key="4">
    <source>
        <dbReference type="EMBL" id="CAD2180672.1"/>
    </source>
</evidence>
<dbReference type="GO" id="GO:0019901">
    <property type="term" value="F:protein kinase binding"/>
    <property type="evidence" value="ECO:0007669"/>
    <property type="project" value="TreeGrafter"/>
</dbReference>
<comment type="caution">
    <text evidence="4">The sequence shown here is derived from an EMBL/GenBank/DDBJ whole genome shotgun (WGS) entry which is preliminary data.</text>
</comment>
<dbReference type="EMBL" id="CAJEWN010000377">
    <property type="protein sequence ID" value="CAD2180672.1"/>
    <property type="molecule type" value="Genomic_DNA"/>
</dbReference>
<dbReference type="GO" id="GO:0000407">
    <property type="term" value="C:phagophore assembly site"/>
    <property type="evidence" value="ECO:0007669"/>
    <property type="project" value="TreeGrafter"/>
</dbReference>
<evidence type="ECO:0000256" key="2">
    <source>
        <dbReference type="ARBA" id="ARBA00018874"/>
    </source>
</evidence>
<organism evidence="4 5">
    <name type="scientific">Meloidogyne enterolobii</name>
    <name type="common">Root-knot nematode worm</name>
    <name type="synonym">Meloidogyne mayaguensis</name>
    <dbReference type="NCBI Taxonomy" id="390850"/>
    <lineage>
        <taxon>Eukaryota</taxon>
        <taxon>Metazoa</taxon>
        <taxon>Ecdysozoa</taxon>
        <taxon>Nematoda</taxon>
        <taxon>Chromadorea</taxon>
        <taxon>Rhabditida</taxon>
        <taxon>Tylenchina</taxon>
        <taxon>Tylenchomorpha</taxon>
        <taxon>Tylenchoidea</taxon>
        <taxon>Meloidogynidae</taxon>
        <taxon>Meloidogyninae</taxon>
        <taxon>Meloidogyne</taxon>
    </lineage>
</organism>
<evidence type="ECO:0000313" key="5">
    <source>
        <dbReference type="Proteomes" id="UP000580250"/>
    </source>
</evidence>
<dbReference type="Pfam" id="PF07855">
    <property type="entry name" value="ATG101"/>
    <property type="match status" value="1"/>
</dbReference>
<accession>A0A6V7W0S7</accession>
<comment type="similarity">
    <text evidence="1">Belongs to the ATG101 family.</text>
</comment>
<name>A0A6V7W0S7_MELEN</name>
<dbReference type="OrthoDB" id="10259639at2759"/>
<dbReference type="InterPro" id="IPR012445">
    <property type="entry name" value="ATG101"/>
</dbReference>
<dbReference type="PANTHER" id="PTHR13292">
    <property type="entry name" value="AUTOPHAGY-RELATED PROTEIN 101"/>
    <property type="match status" value="1"/>
</dbReference>
<evidence type="ECO:0000256" key="3">
    <source>
        <dbReference type="ARBA" id="ARBA00023006"/>
    </source>
</evidence>
<dbReference type="PANTHER" id="PTHR13292:SF0">
    <property type="entry name" value="AUTOPHAGY-RELATED PROTEIN 101"/>
    <property type="match status" value="1"/>
</dbReference>
<sequence length="305" mass="35465">MCSPFRKIFEVAKSAVPDVFTLYKYIYNLLTFGKTRKGKFESEETGGQFMNARTNQLQLTAEYRQIKDAVSVAFHSIMVHRVLGKFKFSSDSDYSLGSLGHEEVPCNHVDLTYIRVNSREFIDDFNEKVDLFVEAVTKSLKDGYFLSGSGNHLISPSSAREGGRIYGIDCWEDLISTQIKLEFYQRRKRQWPIPEDTAPWEVWELHLNLVRTLNNEDFFRMREYVAEQLSDKVLTICELMNKPQYLPKIPTRLEITSVFDIRFPNCDPYLWRLDSEHGLRSTENISSGTSFVKKLFRDGLAFNIQ</sequence>
<protein>
    <recommendedName>
        <fullName evidence="2">Autophagy-related protein 101</fullName>
    </recommendedName>
</protein>
<proteinExistence type="inferred from homology"/>
<reference evidence="4 5" key="1">
    <citation type="submission" date="2020-08" db="EMBL/GenBank/DDBJ databases">
        <authorList>
            <person name="Koutsovoulos G."/>
            <person name="Danchin GJ E."/>
        </authorList>
    </citation>
    <scope>NUCLEOTIDE SEQUENCE [LARGE SCALE GENOMIC DNA]</scope>
</reference>
<gene>
    <name evidence="4" type="ORF">MENT_LOCUS32763</name>
</gene>
<dbReference type="GO" id="GO:0000045">
    <property type="term" value="P:autophagosome assembly"/>
    <property type="evidence" value="ECO:0007669"/>
    <property type="project" value="TreeGrafter"/>
</dbReference>